<dbReference type="Gene3D" id="2.40.110.10">
    <property type="entry name" value="Butyryl-CoA Dehydrogenase, subunit A, domain 2"/>
    <property type="match status" value="1"/>
</dbReference>
<dbReference type="SUPFAM" id="SSF56645">
    <property type="entry name" value="Acyl-CoA dehydrogenase NM domain-like"/>
    <property type="match status" value="1"/>
</dbReference>
<name>A0A017HX24_9RHOB</name>
<dbReference type="PIRSF" id="PIRSF016578">
    <property type="entry name" value="HsaA"/>
    <property type="match status" value="1"/>
</dbReference>
<dbReference type="Gene3D" id="1.20.140.10">
    <property type="entry name" value="Butyryl-CoA Dehydrogenase, subunit A, domain 3"/>
    <property type="match status" value="1"/>
</dbReference>
<dbReference type="InterPro" id="IPR037069">
    <property type="entry name" value="AcylCoA_DH/ox_N_sf"/>
</dbReference>
<dbReference type="PATRIC" id="fig|442562.3.peg.139"/>
<dbReference type="OrthoDB" id="7316074at2"/>
<sequence>MTLVDAPTTAKHIAAPPTLVERAEALGAVFADRAQRLDEEDAFVAQNYADLKEAGFLEAAVPAELGGGGADIPELSLMLRTFARHCGSTALALAMHTHLVAVPAWRWRHQGVAAVEPLLRRVAAERLVLVATGGSDWVGGSGEAVRVEGGYRINARKIFSSGSPVGDLLMASAILKGEDGAPDEVLHFAVPFASPQVKRLDTWHTLGMRATGSHDVLIDGHVVPEAGVALRRPAGQWHPFWHIVATTAIPLIYSAYLGVAEATRDAAVALARLRPTPHTIPLVGRMDTELMGARLALQGMLDVVAENAPSADTVNRVMMGRTLCARHALAVADLAMEAAGGAAFYRKNGVERRFRDLQGARYHPMQQGPQAEYAGRMALGMGVERVF</sequence>
<dbReference type="InterPro" id="IPR013786">
    <property type="entry name" value="AcylCoA_DH/ox_N"/>
</dbReference>
<dbReference type="STRING" id="442562.Rumeso_00138"/>
<keyword evidence="5" id="KW-1185">Reference proteome</keyword>
<dbReference type="Proteomes" id="UP000019666">
    <property type="component" value="Unassembled WGS sequence"/>
</dbReference>
<dbReference type="HOGENOM" id="CLU_018204_3_2_5"/>
<dbReference type="InterPro" id="IPR046373">
    <property type="entry name" value="Acyl-CoA_Oxase/DH_mid-dom_sf"/>
</dbReference>
<proteinExistence type="predicted"/>
<feature type="domain" description="Acyl-CoA dehydrogenase/oxidase N-terminal" evidence="2">
    <location>
        <begin position="30"/>
        <end position="104"/>
    </location>
</feature>
<dbReference type="Gene3D" id="1.10.540.10">
    <property type="entry name" value="Acyl-CoA dehydrogenase/oxidase, N-terminal domain"/>
    <property type="match status" value="1"/>
</dbReference>
<comment type="caution">
    <text evidence="4">The sequence shown here is derived from an EMBL/GenBank/DDBJ whole genome shotgun (WGS) entry which is preliminary data.</text>
</comment>
<dbReference type="RefSeq" id="WP_037283121.1">
    <property type="nucleotide sequence ID" value="NZ_KK088615.1"/>
</dbReference>
<accession>A0A017HX24</accession>
<evidence type="ECO:0000259" key="3">
    <source>
        <dbReference type="Pfam" id="PF08028"/>
    </source>
</evidence>
<evidence type="ECO:0000259" key="2">
    <source>
        <dbReference type="Pfam" id="PF02771"/>
    </source>
</evidence>
<evidence type="ECO:0000313" key="5">
    <source>
        <dbReference type="Proteomes" id="UP000019666"/>
    </source>
</evidence>
<dbReference type="Pfam" id="PF02771">
    <property type="entry name" value="Acyl-CoA_dh_N"/>
    <property type="match status" value="1"/>
</dbReference>
<dbReference type="AlphaFoldDB" id="A0A017HX24"/>
<dbReference type="EMBL" id="AOSK01000005">
    <property type="protein sequence ID" value="EYD78309.1"/>
    <property type="molecule type" value="Genomic_DNA"/>
</dbReference>
<dbReference type="GO" id="GO:0050660">
    <property type="term" value="F:flavin adenine dinucleotide binding"/>
    <property type="evidence" value="ECO:0007669"/>
    <property type="project" value="InterPro"/>
</dbReference>
<evidence type="ECO:0000313" key="4">
    <source>
        <dbReference type="EMBL" id="EYD78309.1"/>
    </source>
</evidence>
<dbReference type="GO" id="GO:0003995">
    <property type="term" value="F:acyl-CoA dehydrogenase activity"/>
    <property type="evidence" value="ECO:0007669"/>
    <property type="project" value="TreeGrafter"/>
</dbReference>
<evidence type="ECO:0000256" key="1">
    <source>
        <dbReference type="ARBA" id="ARBA00023002"/>
    </source>
</evidence>
<dbReference type="SUPFAM" id="SSF47203">
    <property type="entry name" value="Acyl-CoA dehydrogenase C-terminal domain-like"/>
    <property type="match status" value="1"/>
</dbReference>
<feature type="domain" description="Acyl-CoA dehydrogenase C-terminal" evidence="3">
    <location>
        <begin position="255"/>
        <end position="365"/>
    </location>
</feature>
<dbReference type="InterPro" id="IPR009100">
    <property type="entry name" value="AcylCoA_DH/oxidase_NM_dom_sf"/>
</dbReference>
<evidence type="ECO:0008006" key="6">
    <source>
        <dbReference type="Google" id="ProtNLM"/>
    </source>
</evidence>
<reference evidence="4 5" key="1">
    <citation type="submission" date="2013-02" db="EMBL/GenBank/DDBJ databases">
        <authorList>
            <person name="Fiebig A."/>
            <person name="Goeker M."/>
            <person name="Klenk H.-P.P."/>
        </authorList>
    </citation>
    <scope>NUCLEOTIDE SEQUENCE [LARGE SCALE GENOMIC DNA]</scope>
    <source>
        <strain evidence="4 5">DSM 19309</strain>
    </source>
</reference>
<keyword evidence="1" id="KW-0560">Oxidoreductase</keyword>
<gene>
    <name evidence="4" type="ORF">Rumeso_00138</name>
</gene>
<dbReference type="PANTHER" id="PTHR43884:SF25">
    <property type="entry name" value="ACYL-COA DEHYDROGENASE YDBM-RELATED"/>
    <property type="match status" value="1"/>
</dbReference>
<dbReference type="PANTHER" id="PTHR43884">
    <property type="entry name" value="ACYL-COA DEHYDROGENASE"/>
    <property type="match status" value="1"/>
</dbReference>
<protein>
    <recommendedName>
        <fullName evidence="6">Acyl-CoA dehydrogenase</fullName>
    </recommendedName>
</protein>
<dbReference type="InterPro" id="IPR036250">
    <property type="entry name" value="AcylCo_DH-like_C"/>
</dbReference>
<dbReference type="InterPro" id="IPR013107">
    <property type="entry name" value="Acyl-CoA_DH_C"/>
</dbReference>
<organism evidence="4 5">
    <name type="scientific">Rubellimicrobium mesophilum DSM 19309</name>
    <dbReference type="NCBI Taxonomy" id="442562"/>
    <lineage>
        <taxon>Bacteria</taxon>
        <taxon>Pseudomonadati</taxon>
        <taxon>Pseudomonadota</taxon>
        <taxon>Alphaproteobacteria</taxon>
        <taxon>Rhodobacterales</taxon>
        <taxon>Roseobacteraceae</taxon>
        <taxon>Rubellimicrobium</taxon>
    </lineage>
</organism>
<dbReference type="Pfam" id="PF08028">
    <property type="entry name" value="Acyl-CoA_dh_2"/>
    <property type="match status" value="1"/>
</dbReference>